<evidence type="ECO:0000313" key="2">
    <source>
        <dbReference type="Proteomes" id="UP000238413"/>
    </source>
</evidence>
<protein>
    <submittedName>
        <fullName evidence="1">Uncharacterized protein</fullName>
    </submittedName>
</protein>
<evidence type="ECO:0000313" key="1">
    <source>
        <dbReference type="EMBL" id="AVH57775.1"/>
    </source>
</evidence>
<name>A0ABM6ST65_9ACTN</name>
<proteinExistence type="predicted"/>
<dbReference type="EMBL" id="CP026652">
    <property type="protein sequence ID" value="AVH57775.1"/>
    <property type="molecule type" value="Genomic_DNA"/>
</dbReference>
<dbReference type="Proteomes" id="UP000238413">
    <property type="component" value="Chromosome"/>
</dbReference>
<sequence length="62" mass="6781">MVAVVMGADETASWAREELAGLTTVPEYGSEAWHGLEPSDPRRQAALVVAAERWRERSGVAR</sequence>
<accession>A0ABM6ST65</accession>
<keyword evidence="2" id="KW-1185">Reference proteome</keyword>
<gene>
    <name evidence="1" type="ORF">C4B68_20620</name>
</gene>
<organism evidence="1 2">
    <name type="scientific">Streptomyces dengpaensis</name>
    <dbReference type="NCBI Taxonomy" id="2049881"/>
    <lineage>
        <taxon>Bacteria</taxon>
        <taxon>Bacillati</taxon>
        <taxon>Actinomycetota</taxon>
        <taxon>Actinomycetes</taxon>
        <taxon>Kitasatosporales</taxon>
        <taxon>Streptomycetaceae</taxon>
        <taxon>Streptomyces</taxon>
    </lineage>
</organism>
<reference evidence="1 2" key="1">
    <citation type="submission" date="2018-02" db="EMBL/GenBank/DDBJ databases">
        <title>Complete genome sequence of Streptomyces dengpaensis, the producer of angucyclines.</title>
        <authorList>
            <person name="Yumei L."/>
        </authorList>
    </citation>
    <scope>NUCLEOTIDE SEQUENCE [LARGE SCALE GENOMIC DNA]</scope>
    <source>
        <strain evidence="1 2">XZHG99</strain>
    </source>
</reference>